<gene>
    <name evidence="2" type="ORF">T265_12051</name>
</gene>
<reference evidence="2 3" key="1">
    <citation type="submission" date="2013-11" db="EMBL/GenBank/DDBJ databases">
        <title>Opisthorchis viverrini - life in the bile duct.</title>
        <authorList>
            <person name="Young N.D."/>
            <person name="Nagarajan N."/>
            <person name="Lin S.J."/>
            <person name="Korhonen P.K."/>
            <person name="Jex A.R."/>
            <person name="Hall R.S."/>
            <person name="Safavi-Hemami H."/>
            <person name="Kaewkong W."/>
            <person name="Bertrand D."/>
            <person name="Gao S."/>
            <person name="Seet Q."/>
            <person name="Wongkham S."/>
            <person name="Teh B.T."/>
            <person name="Wongkham C."/>
            <person name="Intapan P.M."/>
            <person name="Maleewong W."/>
            <person name="Yang X."/>
            <person name="Hu M."/>
            <person name="Wang Z."/>
            <person name="Hofmann A."/>
            <person name="Sternberg P.W."/>
            <person name="Tan P."/>
            <person name="Wang J."/>
            <person name="Gasser R.B."/>
        </authorList>
    </citation>
    <scope>NUCLEOTIDE SEQUENCE [LARGE SCALE GENOMIC DNA]</scope>
</reference>
<dbReference type="InterPro" id="IPR036871">
    <property type="entry name" value="PX_dom_sf"/>
</dbReference>
<dbReference type="CTD" id="20326219"/>
<dbReference type="PANTHER" id="PTHR47027:SF20">
    <property type="entry name" value="REVERSE TRANSCRIPTASE-LIKE PROTEIN WITH RNA-DIRECTED DNA POLYMERASE DOMAIN"/>
    <property type="match status" value="1"/>
</dbReference>
<dbReference type="AlphaFoldDB" id="A0A074Z0M1"/>
<feature type="compositionally biased region" description="Polar residues" evidence="1">
    <location>
        <begin position="731"/>
        <end position="750"/>
    </location>
</feature>
<name>A0A074Z0M1_OPIVI</name>
<sequence length="759" mass="85693">MSKCNELDRTHNRPLFLDGMPDEGIPSRFTRTCNTFISRYRKFVSTYETFVLFRIITDSQTSGRVRAYGELYKNSRTQSGIPLLINLVTDEMMRRTLEGFQNPGVQIACDEDLVDLDYTDYIVLIFEKEKARVFLDEITKIIPSFGMRSAPTMVLDMQSLNTPIIFQREALKVVERFTYLGGCIISDCSVTDEVNPRIRKVRVAFANLRYPWRRIGVSVNLKGRVYRAIMQAVLLYGCETWFVRAAELRRRQVLDNRCVFKFSPTTGSEALLMSDGVNGFVTRLESRNIRVGTLKLSDGTAILNGFTTDLPSFIRLCLFRFVNTSSDVSTFDSLDLMIQVLPAYADGVAVTASPPVPDFPLPGKMLTTALDRFSDNFLRPRALGLQLFLARLSRHPILFVSPDAVAFLTLLREDFEKYRSSHAPASLLSHLLSDSRSSIRNLINSGRPGGDEEEDSVTPQAALGLIGSSAMREYEREFQDYSDETEKFIAITQRLARATEFVSHQLENLGMGFSELARCLEMWPPSLVVDVAGQTASNASQLQALLTPSPPTMNLKWDRDRPPAPAVIANVTQVVAKETTDLSTRLKNNTLVHWRDAAQYAQSVRAVLNSRGDLENRYFTTVEDLKVESENPSRGQEGRFMRFARGYFSWNQRSLSQLVSDANQLQDQVSFVNGQIRAEFGRWRAERREELMENLVNMSQSYVLYWSRVVDAWRSAAVELGPYLPSDQAGVISTAQPSNGVQNEEVTNSAPEEDDVTPH</sequence>
<protein>
    <submittedName>
        <fullName evidence="2">Uncharacterized protein</fullName>
    </submittedName>
</protein>
<dbReference type="PANTHER" id="PTHR47027">
    <property type="entry name" value="REVERSE TRANSCRIPTASE DOMAIN-CONTAINING PROTEIN"/>
    <property type="match status" value="1"/>
</dbReference>
<dbReference type="SUPFAM" id="SSF64268">
    <property type="entry name" value="PX domain"/>
    <property type="match status" value="1"/>
</dbReference>
<dbReference type="GeneID" id="20326219"/>
<dbReference type="Gene3D" id="1.20.1270.60">
    <property type="entry name" value="Arfaptin homology (AH) domain/BAR domain"/>
    <property type="match status" value="1"/>
</dbReference>
<dbReference type="KEGG" id="ovi:T265_12051"/>
<dbReference type="GO" id="GO:0035091">
    <property type="term" value="F:phosphatidylinositol binding"/>
    <property type="evidence" value="ECO:0007669"/>
    <property type="project" value="InterPro"/>
</dbReference>
<dbReference type="STRING" id="6198.A0A074Z0M1"/>
<dbReference type="Gene3D" id="3.30.1520.10">
    <property type="entry name" value="Phox-like domain"/>
    <property type="match status" value="1"/>
</dbReference>
<evidence type="ECO:0000256" key="1">
    <source>
        <dbReference type="SAM" id="MobiDB-lite"/>
    </source>
</evidence>
<dbReference type="Proteomes" id="UP000054324">
    <property type="component" value="Unassembled WGS sequence"/>
</dbReference>
<dbReference type="OrthoDB" id="205639at2759"/>
<dbReference type="RefSeq" id="XP_009177232.1">
    <property type="nucleotide sequence ID" value="XM_009178968.1"/>
</dbReference>
<dbReference type="EMBL" id="KL597377">
    <property type="protein sequence ID" value="KER19022.1"/>
    <property type="molecule type" value="Genomic_DNA"/>
</dbReference>
<evidence type="ECO:0000313" key="2">
    <source>
        <dbReference type="EMBL" id="KER19022.1"/>
    </source>
</evidence>
<evidence type="ECO:0000313" key="3">
    <source>
        <dbReference type="Proteomes" id="UP000054324"/>
    </source>
</evidence>
<keyword evidence="3" id="KW-1185">Reference proteome</keyword>
<organism evidence="2 3">
    <name type="scientific">Opisthorchis viverrini</name>
    <name type="common">Southeast Asian liver fluke</name>
    <dbReference type="NCBI Taxonomy" id="6198"/>
    <lineage>
        <taxon>Eukaryota</taxon>
        <taxon>Metazoa</taxon>
        <taxon>Spiralia</taxon>
        <taxon>Lophotrochozoa</taxon>
        <taxon>Platyhelminthes</taxon>
        <taxon>Trematoda</taxon>
        <taxon>Digenea</taxon>
        <taxon>Opisthorchiida</taxon>
        <taxon>Opisthorchiata</taxon>
        <taxon>Opisthorchiidae</taxon>
        <taxon>Opisthorchis</taxon>
    </lineage>
</organism>
<accession>A0A074Z0M1</accession>
<feature type="region of interest" description="Disordered" evidence="1">
    <location>
        <begin position="731"/>
        <end position="759"/>
    </location>
</feature>
<dbReference type="InterPro" id="IPR027267">
    <property type="entry name" value="AH/BAR_dom_sf"/>
</dbReference>
<proteinExistence type="predicted"/>